<sequence length="142" mass="16622">MNIEFIPNKGIEPLYFGKSIKDILKKYELESYTFREKGSEYDNDLHMYTFKKLNSFTVFCEEDQCISSIICQQKCLYKGQNLIGLSDDQIVELFGKPDNTDSQQVDNPPELPQIIFYYENFGMDIWFKYGLTVSVTIYNGLE</sequence>
<accession>A0ABP9DDN1</accession>
<reference evidence="2" key="1">
    <citation type="journal article" date="2019" name="Int. J. Syst. Evol. Microbiol.">
        <title>The Global Catalogue of Microorganisms (GCM) 10K type strain sequencing project: providing services to taxonomists for standard genome sequencing and annotation.</title>
        <authorList>
            <consortium name="The Broad Institute Genomics Platform"/>
            <consortium name="The Broad Institute Genome Sequencing Center for Infectious Disease"/>
            <person name="Wu L."/>
            <person name="Ma J."/>
        </authorList>
    </citation>
    <scope>NUCLEOTIDE SEQUENCE [LARGE SCALE GENOMIC DNA]</scope>
    <source>
        <strain evidence="2">JCM 18326</strain>
    </source>
</reference>
<name>A0ABP9DDN1_9BACT</name>
<dbReference type="RefSeq" id="WP_345371479.1">
    <property type="nucleotide sequence ID" value="NZ_BAABJX010000032.1"/>
</dbReference>
<protein>
    <submittedName>
        <fullName evidence="1">Uncharacterized protein</fullName>
    </submittedName>
</protein>
<proteinExistence type="predicted"/>
<keyword evidence="2" id="KW-1185">Reference proteome</keyword>
<organism evidence="1 2">
    <name type="scientific">Algivirga pacifica</name>
    <dbReference type="NCBI Taxonomy" id="1162670"/>
    <lineage>
        <taxon>Bacteria</taxon>
        <taxon>Pseudomonadati</taxon>
        <taxon>Bacteroidota</taxon>
        <taxon>Cytophagia</taxon>
        <taxon>Cytophagales</taxon>
        <taxon>Flammeovirgaceae</taxon>
        <taxon>Algivirga</taxon>
    </lineage>
</organism>
<dbReference type="EMBL" id="BAABJX010000032">
    <property type="protein sequence ID" value="GAA4835071.1"/>
    <property type="molecule type" value="Genomic_DNA"/>
</dbReference>
<gene>
    <name evidence="1" type="ORF">GCM10023331_20330</name>
</gene>
<dbReference type="Proteomes" id="UP001500298">
    <property type="component" value="Unassembled WGS sequence"/>
</dbReference>
<evidence type="ECO:0000313" key="2">
    <source>
        <dbReference type="Proteomes" id="UP001500298"/>
    </source>
</evidence>
<comment type="caution">
    <text evidence="1">The sequence shown here is derived from an EMBL/GenBank/DDBJ whole genome shotgun (WGS) entry which is preliminary data.</text>
</comment>
<evidence type="ECO:0000313" key="1">
    <source>
        <dbReference type="EMBL" id="GAA4835071.1"/>
    </source>
</evidence>